<dbReference type="Gene3D" id="3.20.20.370">
    <property type="entry name" value="Glycoside hydrolase/deacetylase"/>
    <property type="match status" value="1"/>
</dbReference>
<dbReference type="GO" id="GO:0016810">
    <property type="term" value="F:hydrolase activity, acting on carbon-nitrogen (but not peptide) bonds"/>
    <property type="evidence" value="ECO:0007669"/>
    <property type="project" value="InterPro"/>
</dbReference>
<evidence type="ECO:0000256" key="1">
    <source>
        <dbReference type="SAM" id="SignalP"/>
    </source>
</evidence>
<dbReference type="EMBL" id="GIIL01006387">
    <property type="protein sequence ID" value="NOV50113.1"/>
    <property type="molecule type" value="Transcribed_RNA"/>
</dbReference>
<dbReference type="Pfam" id="PF01522">
    <property type="entry name" value="Polysacc_deac_1"/>
    <property type="match status" value="1"/>
</dbReference>
<feature type="domain" description="NodB homology" evidence="2">
    <location>
        <begin position="52"/>
        <end position="184"/>
    </location>
</feature>
<accession>A0A6M2DVF1</accession>
<organism evidence="3">
    <name type="scientific">Xenopsylla cheopis</name>
    <name type="common">Oriental rat flea</name>
    <name type="synonym">Pulex cheopis</name>
    <dbReference type="NCBI Taxonomy" id="163159"/>
    <lineage>
        <taxon>Eukaryota</taxon>
        <taxon>Metazoa</taxon>
        <taxon>Ecdysozoa</taxon>
        <taxon>Arthropoda</taxon>
        <taxon>Hexapoda</taxon>
        <taxon>Insecta</taxon>
        <taxon>Pterygota</taxon>
        <taxon>Neoptera</taxon>
        <taxon>Endopterygota</taxon>
        <taxon>Siphonaptera</taxon>
        <taxon>Pulicidae</taxon>
        <taxon>Xenopsyllinae</taxon>
        <taxon>Xenopsylla</taxon>
    </lineage>
</organism>
<evidence type="ECO:0000313" key="3">
    <source>
        <dbReference type="EMBL" id="NOV50113.1"/>
    </source>
</evidence>
<proteinExistence type="predicted"/>
<dbReference type="AlphaFoldDB" id="A0A6M2DVF1"/>
<sequence>MNFKLSGIFLVVVCVALAAAKPSTKATCSKDNCKAPDCRCLSTETPGGLSKEETPQFVMFTFDDGINVQNVVQYQEIFTNKTNKINGCPVAATFFISHEYCDYELTHKMYKAGHEIALHSISHITNTEYWKNISVDALVKEFDGERQIVNQFAGVKKEDIQGLRLPFLQMNGDNSYEMMSKAGFVYDSSWPTQNMIEPPIWPYTLDYNTPTQDCPIGPCPKKEHKGVWVMPMVNWRDENKVPCAMVDSCLQYPTDNADKLRDFMITNFDRHYKANKAPFGFYVHAAWFNVNPVHLEAYIKFLDYLQKQDDVIITNKAKVIEWIKKPIALSKIKDSEWSKTCRKASAPSCSAQTCPLTREDNGELRYMRICGTSCPAVYPWLGNPKGEAKP</sequence>
<feature type="signal peptide" evidence="1">
    <location>
        <begin position="1"/>
        <end position="20"/>
    </location>
</feature>
<reference evidence="3" key="1">
    <citation type="submission" date="2020-03" db="EMBL/GenBank/DDBJ databases">
        <title>Transcriptomic Profiling of the Digestive Tract of the Rat Flea, Xenopsylla cheopis, Following Blood Feeding and Infection with Yersinia pestis.</title>
        <authorList>
            <person name="Bland D.M."/>
            <person name="Martens C.A."/>
            <person name="Virtaneva K."/>
            <person name="Kanakabandi K."/>
            <person name="Long D."/>
            <person name="Rosenke R."/>
            <person name="Saturday G.A."/>
            <person name="Hoyt F.H."/>
            <person name="Bruno D.P."/>
            <person name="Ribeiro J.M.C."/>
            <person name="Hinnebusch J."/>
        </authorList>
    </citation>
    <scope>NUCLEOTIDE SEQUENCE</scope>
</reference>
<dbReference type="PANTHER" id="PTHR45985">
    <property type="match status" value="1"/>
</dbReference>
<keyword evidence="1" id="KW-0732">Signal</keyword>
<dbReference type="PANTHER" id="PTHR45985:SF8">
    <property type="entry name" value="CHITIN DEACETYLASE-LIKE 9, ISOFORM A"/>
    <property type="match status" value="1"/>
</dbReference>
<dbReference type="CDD" id="cd10975">
    <property type="entry name" value="CE4_CDA_like_2"/>
    <property type="match status" value="1"/>
</dbReference>
<dbReference type="InterPro" id="IPR011330">
    <property type="entry name" value="Glyco_hydro/deAcase_b/a-brl"/>
</dbReference>
<name>A0A6M2DVF1_XENCH</name>
<dbReference type="GO" id="GO:0005975">
    <property type="term" value="P:carbohydrate metabolic process"/>
    <property type="evidence" value="ECO:0007669"/>
    <property type="project" value="InterPro"/>
</dbReference>
<dbReference type="SUPFAM" id="SSF88713">
    <property type="entry name" value="Glycoside hydrolase/deacetylase"/>
    <property type="match status" value="1"/>
</dbReference>
<dbReference type="InterPro" id="IPR002509">
    <property type="entry name" value="NODB_dom"/>
</dbReference>
<protein>
    <submittedName>
        <fullName evidence="3">Putative peritrophic membrane chitin binding protein</fullName>
    </submittedName>
</protein>
<feature type="chain" id="PRO_5027003603" evidence="1">
    <location>
        <begin position="21"/>
        <end position="390"/>
    </location>
</feature>
<evidence type="ECO:0000259" key="2">
    <source>
        <dbReference type="Pfam" id="PF01522"/>
    </source>
</evidence>
<dbReference type="InterPro" id="IPR052740">
    <property type="entry name" value="CE4"/>
</dbReference>